<name>A0ABY6DHZ4_9NEIS</name>
<protein>
    <recommendedName>
        <fullName evidence="3">Toxin CptA</fullName>
    </recommendedName>
</protein>
<evidence type="ECO:0000313" key="1">
    <source>
        <dbReference type="EMBL" id="UXY13947.1"/>
    </source>
</evidence>
<sequence length="114" mass="12518">MHALAAVAALVLPAPWRWPALAWVAALALLGWRTPQPVGELRAPGDGTLWLRDAAGERPIQPAPGSLVSPALIVLRYHDEGGRSRRLALWPDAAPAGELRQLRTWLRWRRDPAS</sequence>
<dbReference type="EMBL" id="CP106753">
    <property type="protein sequence ID" value="UXY13947.1"/>
    <property type="molecule type" value="Genomic_DNA"/>
</dbReference>
<organism evidence="1 2">
    <name type="scientific">Chitiniphilus purpureus</name>
    <dbReference type="NCBI Taxonomy" id="2981137"/>
    <lineage>
        <taxon>Bacteria</taxon>
        <taxon>Pseudomonadati</taxon>
        <taxon>Pseudomonadota</taxon>
        <taxon>Betaproteobacteria</taxon>
        <taxon>Neisseriales</taxon>
        <taxon>Chitinibacteraceae</taxon>
        <taxon>Chitiniphilus</taxon>
    </lineage>
</organism>
<dbReference type="Proteomes" id="UP001061302">
    <property type="component" value="Chromosome"/>
</dbReference>
<reference evidence="1" key="1">
    <citation type="submission" date="2022-10" db="EMBL/GenBank/DDBJ databases">
        <title>Chitiniphilus purpureus sp. nov., a novel chitin-degrading bacterium isolated from crawfish pond sediment.</title>
        <authorList>
            <person name="Li K."/>
        </authorList>
    </citation>
    <scope>NUCLEOTIDE SEQUENCE</scope>
    <source>
        <strain evidence="1">CD1</strain>
    </source>
</reference>
<evidence type="ECO:0000313" key="2">
    <source>
        <dbReference type="Proteomes" id="UP001061302"/>
    </source>
</evidence>
<accession>A0ABY6DHZ4</accession>
<dbReference type="InterPro" id="IPR009883">
    <property type="entry name" value="YgfX"/>
</dbReference>
<evidence type="ECO:0008006" key="3">
    <source>
        <dbReference type="Google" id="ProtNLM"/>
    </source>
</evidence>
<gene>
    <name evidence="1" type="ORF">N8I74_11505</name>
</gene>
<keyword evidence="2" id="KW-1185">Reference proteome</keyword>
<dbReference type="Pfam" id="PF07254">
    <property type="entry name" value="Cpta_toxin"/>
    <property type="match status" value="1"/>
</dbReference>
<proteinExistence type="predicted"/>